<evidence type="ECO:0000256" key="1">
    <source>
        <dbReference type="ARBA" id="ARBA00020786"/>
    </source>
</evidence>
<keyword evidence="3" id="KW-0106">Calcium</keyword>
<dbReference type="Proteomes" id="UP001302367">
    <property type="component" value="Chromosome 3"/>
</dbReference>
<dbReference type="InterPro" id="IPR050230">
    <property type="entry name" value="CALM/Myosin/TropC-like"/>
</dbReference>
<dbReference type="SMART" id="SM00054">
    <property type="entry name" value="EFh"/>
    <property type="match status" value="4"/>
</dbReference>
<dbReference type="GO" id="GO:0005509">
    <property type="term" value="F:calcium ion binding"/>
    <property type="evidence" value="ECO:0007669"/>
    <property type="project" value="InterPro"/>
</dbReference>
<protein>
    <recommendedName>
        <fullName evidence="1">Calmodulin</fullName>
    </recommendedName>
</protein>
<dbReference type="PROSITE" id="PS00018">
    <property type="entry name" value="EF_HAND_1"/>
    <property type="match status" value="4"/>
</dbReference>
<sequence length="151" mass="16812">MDKLSEEEKQHYREAFSVFDKNGDGEISAAELGDVMRSLGLKPTDGELQDMLHEVDSDNSGSIDINEFLVLMSHVGSAQDTEDELLNAFRVFDKDNSGTISASEMREVLKALGEDLTDKEINEIMSAADTDGDKTIDFEEFKKIMQDPKLS</sequence>
<evidence type="ECO:0000313" key="6">
    <source>
        <dbReference type="EMBL" id="WPA99510.1"/>
    </source>
</evidence>
<keyword evidence="8" id="KW-1185">Reference proteome</keyword>
<evidence type="ECO:0000313" key="8">
    <source>
        <dbReference type="Proteomes" id="UP001302367"/>
    </source>
</evidence>
<dbReference type="CDD" id="cd00051">
    <property type="entry name" value="EFh"/>
    <property type="match status" value="1"/>
</dbReference>
<feature type="domain" description="EF-hand" evidence="4">
    <location>
        <begin position="80"/>
        <end position="115"/>
    </location>
</feature>
<dbReference type="AlphaFoldDB" id="A0A2G5I531"/>
<dbReference type="EMBL" id="CP134186">
    <property type="protein sequence ID" value="WPA99510.1"/>
    <property type="molecule type" value="Genomic_DNA"/>
</dbReference>
<evidence type="ECO:0000256" key="3">
    <source>
        <dbReference type="ARBA" id="ARBA00022837"/>
    </source>
</evidence>
<gene>
    <name evidence="5" type="ORF">CB0940_02374</name>
    <name evidence="6" type="ORF">RHO25_004128</name>
</gene>
<name>A0A2G5I531_CERBT</name>
<evidence type="ECO:0000313" key="5">
    <source>
        <dbReference type="EMBL" id="PIA99583.1"/>
    </source>
</evidence>
<reference evidence="6 8" key="2">
    <citation type="submission" date="2023-09" db="EMBL/GenBank/DDBJ databases">
        <title>Complete-Gapless Cercospora beticola genome.</title>
        <authorList>
            <person name="Wyatt N.A."/>
            <person name="Spanner R.E."/>
            <person name="Bolton M.D."/>
        </authorList>
    </citation>
    <scope>NUCLEOTIDE SEQUENCE [LARGE SCALE GENOMIC DNA]</scope>
    <source>
        <strain evidence="6">Cb09-40</strain>
    </source>
</reference>
<evidence type="ECO:0000259" key="4">
    <source>
        <dbReference type="PROSITE" id="PS50222"/>
    </source>
</evidence>
<proteinExistence type="predicted"/>
<dbReference type="PROSITE" id="PS50222">
    <property type="entry name" value="EF_HAND_2"/>
    <property type="match status" value="4"/>
</dbReference>
<dbReference type="Gene3D" id="1.10.238.10">
    <property type="entry name" value="EF-hand"/>
    <property type="match status" value="3"/>
</dbReference>
<feature type="domain" description="EF-hand" evidence="4">
    <location>
        <begin position="116"/>
        <end position="151"/>
    </location>
</feature>
<dbReference type="PANTHER" id="PTHR23048">
    <property type="entry name" value="MYOSIN LIGHT CHAIN 1, 3"/>
    <property type="match status" value="1"/>
</dbReference>
<dbReference type="EMBL" id="LKMD01000101">
    <property type="protein sequence ID" value="PIA99583.1"/>
    <property type="molecule type" value="Genomic_DNA"/>
</dbReference>
<feature type="domain" description="EF-hand" evidence="4">
    <location>
        <begin position="43"/>
        <end position="78"/>
    </location>
</feature>
<dbReference type="InterPro" id="IPR018247">
    <property type="entry name" value="EF_Hand_1_Ca_BS"/>
</dbReference>
<keyword evidence="2" id="KW-0677">Repeat</keyword>
<dbReference type="GO" id="GO:0016460">
    <property type="term" value="C:myosin II complex"/>
    <property type="evidence" value="ECO:0007669"/>
    <property type="project" value="TreeGrafter"/>
</dbReference>
<dbReference type="SUPFAM" id="SSF47473">
    <property type="entry name" value="EF-hand"/>
    <property type="match status" value="1"/>
</dbReference>
<feature type="domain" description="EF-hand" evidence="4">
    <location>
        <begin position="7"/>
        <end position="42"/>
    </location>
</feature>
<evidence type="ECO:0000256" key="2">
    <source>
        <dbReference type="ARBA" id="ARBA00022737"/>
    </source>
</evidence>
<dbReference type="Proteomes" id="UP000230605">
    <property type="component" value="Chromosome 3"/>
</dbReference>
<evidence type="ECO:0000313" key="7">
    <source>
        <dbReference type="Proteomes" id="UP000230605"/>
    </source>
</evidence>
<dbReference type="PANTHER" id="PTHR23048:SF0">
    <property type="entry name" value="CALMODULIN LIKE 3"/>
    <property type="match status" value="1"/>
</dbReference>
<dbReference type="FunFam" id="1.10.238.10:FF:000527">
    <property type="entry name" value="Calmodulin-3"/>
    <property type="match status" value="1"/>
</dbReference>
<accession>A0A2G5I531</accession>
<dbReference type="Pfam" id="PF13499">
    <property type="entry name" value="EF-hand_7"/>
    <property type="match status" value="2"/>
</dbReference>
<dbReference type="InterPro" id="IPR002048">
    <property type="entry name" value="EF_hand_dom"/>
</dbReference>
<reference evidence="5 7" key="1">
    <citation type="submission" date="2015-10" db="EMBL/GenBank/DDBJ databases">
        <title>The cercosporin biosynthetic gene cluster was horizontally transferred to several fungal lineages and shown to be expanded in Cercospora beticola based on microsynteny with recipient genomes.</title>
        <authorList>
            <person name="De Jonge R."/>
            <person name="Ebert M.K."/>
            <person name="Suttle J.C."/>
            <person name="Jurick Ii W.M."/>
            <person name="Secor G.A."/>
            <person name="Thomma B.P."/>
            <person name="Van De Peer Y."/>
            <person name="Bolton M.D."/>
        </authorList>
    </citation>
    <scope>NUCLEOTIDE SEQUENCE [LARGE SCALE GENOMIC DNA]</scope>
    <source>
        <strain evidence="5 7">09-40</strain>
    </source>
</reference>
<dbReference type="OrthoDB" id="26525at2759"/>
<organism evidence="5 7">
    <name type="scientific">Cercospora beticola</name>
    <name type="common">Sugarbeet leaf spot fungus</name>
    <dbReference type="NCBI Taxonomy" id="122368"/>
    <lineage>
        <taxon>Eukaryota</taxon>
        <taxon>Fungi</taxon>
        <taxon>Dikarya</taxon>
        <taxon>Ascomycota</taxon>
        <taxon>Pezizomycotina</taxon>
        <taxon>Dothideomycetes</taxon>
        <taxon>Dothideomycetidae</taxon>
        <taxon>Mycosphaerellales</taxon>
        <taxon>Mycosphaerellaceae</taxon>
        <taxon>Cercospora</taxon>
    </lineage>
</organism>
<dbReference type="InterPro" id="IPR011992">
    <property type="entry name" value="EF-hand-dom_pair"/>
</dbReference>